<dbReference type="PROSITE" id="PS50109">
    <property type="entry name" value="HIS_KIN"/>
    <property type="match status" value="1"/>
</dbReference>
<evidence type="ECO:0000259" key="11">
    <source>
        <dbReference type="PROSITE" id="PS50112"/>
    </source>
</evidence>
<dbReference type="CDD" id="cd00130">
    <property type="entry name" value="PAS"/>
    <property type="match status" value="1"/>
</dbReference>
<organism evidence="13 14">
    <name type="scientific">Natrialba swarupiae</name>
    <dbReference type="NCBI Taxonomy" id="2448032"/>
    <lineage>
        <taxon>Archaea</taxon>
        <taxon>Methanobacteriati</taxon>
        <taxon>Methanobacteriota</taxon>
        <taxon>Stenosarchaea group</taxon>
        <taxon>Halobacteria</taxon>
        <taxon>Halobacteriales</taxon>
        <taxon>Natrialbaceae</taxon>
        <taxon>Natrialba</taxon>
    </lineage>
</organism>
<evidence type="ECO:0000259" key="10">
    <source>
        <dbReference type="PROSITE" id="PS50110"/>
    </source>
</evidence>
<dbReference type="InterPro" id="IPR035965">
    <property type="entry name" value="PAS-like_dom_sf"/>
</dbReference>
<protein>
    <recommendedName>
        <fullName evidence="2">histidine kinase</fullName>
        <ecNumber evidence="2">2.7.13.3</ecNumber>
    </recommendedName>
</protein>
<dbReference type="PANTHER" id="PTHR43711:SF1">
    <property type="entry name" value="HISTIDINE KINASE 1"/>
    <property type="match status" value="1"/>
</dbReference>
<dbReference type="Gene3D" id="3.40.50.2300">
    <property type="match status" value="1"/>
</dbReference>
<keyword evidence="3" id="KW-0597">Phosphoprotein</keyword>
<dbReference type="GO" id="GO:0000155">
    <property type="term" value="F:phosphorelay sensor kinase activity"/>
    <property type="evidence" value="ECO:0007669"/>
    <property type="project" value="InterPro"/>
</dbReference>
<feature type="domain" description="Response regulatory" evidence="10">
    <location>
        <begin position="1"/>
        <end position="120"/>
    </location>
</feature>
<evidence type="ECO:0000256" key="3">
    <source>
        <dbReference type="ARBA" id="ARBA00022553"/>
    </source>
</evidence>
<dbReference type="RefSeq" id="WP_149081931.1">
    <property type="nucleotide sequence ID" value="NZ_VTAW01000016.1"/>
</dbReference>
<dbReference type="Pfam" id="PF08448">
    <property type="entry name" value="PAS_4"/>
    <property type="match status" value="1"/>
</dbReference>
<comment type="catalytic activity">
    <reaction evidence="1">
        <text>ATP + protein L-histidine = ADP + protein N-phospho-L-histidine.</text>
        <dbReference type="EC" id="2.7.13.3"/>
    </reaction>
</comment>
<dbReference type="EC" id="2.7.13.3" evidence="2"/>
<evidence type="ECO:0000256" key="6">
    <source>
        <dbReference type="ARBA" id="ARBA00023012"/>
    </source>
</evidence>
<evidence type="ECO:0000256" key="2">
    <source>
        <dbReference type="ARBA" id="ARBA00012438"/>
    </source>
</evidence>
<dbReference type="SMART" id="SM00091">
    <property type="entry name" value="PAS"/>
    <property type="match status" value="2"/>
</dbReference>
<dbReference type="InterPro" id="IPR005467">
    <property type="entry name" value="His_kinase_dom"/>
</dbReference>
<sequence length="624" mass="68510">MDDSIRVLSVGVDSADRIGDTSEAVDSRLDVRATDSVPTALEALAETDVDCLVSGHDPPEMDGVALLEAVRETYPALPFVLCPEDGSEALASEAISAGVTEYVHAGDGADRCESIARRVIAAVDCEDRRTRPFVGRLEDFVEHSPDMIDVHDAEGTILDVNRRFCEALGQSREELVGRKIWEVDRSLDPDEIRATLAEMDVGDRRHVETRFERDDGSSFPAEVHVAKLRGADDDRFVVITRDITERKRRQRELIELENALEIVLEHVPVVFFAFDDEGVFTRSQGRALERVGLEPGEAVGESVFDLYADVPAILEHSERALAGEPVSTIVEVHEVTFESWYQPIFDGEAVTGVVGLSYDVTEREERREQLQRQNARLDEFTSIVSHDLRNPLNVASGALELLRDGDGNEEVTGTDAPTDADRAISIASDAHDRMERLITDLLSLAREGERVTDDEPVSLEAAARRCWQHVETSKATLDIETTQTVRADGGRLEQLLENLVSNAVEHGSTSPRSQTPEDAVEHGSTSHAEPDSSADAIDHGGDDVTVTIGDLEDGFYVADDGPGIDEDDRERVFEWGYTSSREGTGLGLSIVEEIVTAHGWTIELCEGVDGGARFEITGVEILER</sequence>
<keyword evidence="4" id="KW-0808">Transferase</keyword>
<keyword evidence="14" id="KW-1185">Reference proteome</keyword>
<dbReference type="PROSITE" id="PS50110">
    <property type="entry name" value="RESPONSE_REGULATORY"/>
    <property type="match status" value="1"/>
</dbReference>
<dbReference type="Gene3D" id="3.30.565.10">
    <property type="entry name" value="Histidine kinase-like ATPase, C-terminal domain"/>
    <property type="match status" value="1"/>
</dbReference>
<evidence type="ECO:0000313" key="13">
    <source>
        <dbReference type="EMBL" id="TYT61603.1"/>
    </source>
</evidence>
<dbReference type="InterPro" id="IPR003594">
    <property type="entry name" value="HATPase_dom"/>
</dbReference>
<dbReference type="InterPro" id="IPR003661">
    <property type="entry name" value="HisK_dim/P_dom"/>
</dbReference>
<evidence type="ECO:0000256" key="7">
    <source>
        <dbReference type="PROSITE-ProRule" id="PRU00169"/>
    </source>
</evidence>
<dbReference type="SUPFAM" id="SSF55785">
    <property type="entry name" value="PYP-like sensor domain (PAS domain)"/>
    <property type="match status" value="2"/>
</dbReference>
<evidence type="ECO:0000256" key="8">
    <source>
        <dbReference type="SAM" id="MobiDB-lite"/>
    </source>
</evidence>
<feature type="domain" description="PAS" evidence="11">
    <location>
        <begin position="256"/>
        <end position="307"/>
    </location>
</feature>
<evidence type="ECO:0000259" key="9">
    <source>
        <dbReference type="PROSITE" id="PS50109"/>
    </source>
</evidence>
<dbReference type="Pfam" id="PF02518">
    <property type="entry name" value="HATPase_c"/>
    <property type="match status" value="1"/>
</dbReference>
<dbReference type="Proteomes" id="UP000324104">
    <property type="component" value="Unassembled WGS sequence"/>
</dbReference>
<keyword evidence="6" id="KW-0902">Two-component regulatory system</keyword>
<dbReference type="InterPro" id="IPR036890">
    <property type="entry name" value="HATPase_C_sf"/>
</dbReference>
<dbReference type="CDD" id="cd00082">
    <property type="entry name" value="HisKA"/>
    <property type="match status" value="1"/>
</dbReference>
<evidence type="ECO:0000259" key="12">
    <source>
        <dbReference type="PROSITE" id="PS50113"/>
    </source>
</evidence>
<evidence type="ECO:0000256" key="4">
    <source>
        <dbReference type="ARBA" id="ARBA00022679"/>
    </source>
</evidence>
<accession>A0A5D5AKV7</accession>
<evidence type="ECO:0000256" key="5">
    <source>
        <dbReference type="ARBA" id="ARBA00022777"/>
    </source>
</evidence>
<dbReference type="InterPro" id="IPR013656">
    <property type="entry name" value="PAS_4"/>
</dbReference>
<feature type="region of interest" description="Disordered" evidence="8">
    <location>
        <begin position="504"/>
        <end position="542"/>
    </location>
</feature>
<gene>
    <name evidence="13" type="ORF">FYC77_13015</name>
</gene>
<dbReference type="Pfam" id="PF13426">
    <property type="entry name" value="PAS_9"/>
    <property type="match status" value="1"/>
</dbReference>
<dbReference type="SUPFAM" id="SSF52172">
    <property type="entry name" value="CheY-like"/>
    <property type="match status" value="1"/>
</dbReference>
<evidence type="ECO:0000313" key="14">
    <source>
        <dbReference type="Proteomes" id="UP000324104"/>
    </source>
</evidence>
<dbReference type="PROSITE" id="PS50113">
    <property type="entry name" value="PAC"/>
    <property type="match status" value="1"/>
</dbReference>
<dbReference type="InterPro" id="IPR000014">
    <property type="entry name" value="PAS"/>
</dbReference>
<feature type="compositionally biased region" description="Polar residues" evidence="8">
    <location>
        <begin position="507"/>
        <end position="516"/>
    </location>
</feature>
<dbReference type="SMART" id="SM00387">
    <property type="entry name" value="HATPase_c"/>
    <property type="match status" value="1"/>
</dbReference>
<dbReference type="SMART" id="SM00086">
    <property type="entry name" value="PAC"/>
    <property type="match status" value="1"/>
</dbReference>
<dbReference type="EMBL" id="VTAW01000016">
    <property type="protein sequence ID" value="TYT61603.1"/>
    <property type="molecule type" value="Genomic_DNA"/>
</dbReference>
<dbReference type="SUPFAM" id="SSF47384">
    <property type="entry name" value="Homodimeric domain of signal transducing histidine kinase"/>
    <property type="match status" value="1"/>
</dbReference>
<dbReference type="Pfam" id="PF00512">
    <property type="entry name" value="HisKA"/>
    <property type="match status" value="1"/>
</dbReference>
<dbReference type="SUPFAM" id="SSF55874">
    <property type="entry name" value="ATPase domain of HSP90 chaperone/DNA topoisomerase II/histidine kinase"/>
    <property type="match status" value="1"/>
</dbReference>
<dbReference type="AlphaFoldDB" id="A0A5D5AKV7"/>
<dbReference type="InterPro" id="IPR011006">
    <property type="entry name" value="CheY-like_superfamily"/>
</dbReference>
<dbReference type="InterPro" id="IPR000700">
    <property type="entry name" value="PAS-assoc_C"/>
</dbReference>
<dbReference type="InterPro" id="IPR004358">
    <property type="entry name" value="Sig_transdc_His_kin-like_C"/>
</dbReference>
<dbReference type="InterPro" id="IPR036097">
    <property type="entry name" value="HisK_dim/P_sf"/>
</dbReference>
<feature type="domain" description="PAS" evidence="11">
    <location>
        <begin position="136"/>
        <end position="191"/>
    </location>
</feature>
<feature type="domain" description="PAC" evidence="12">
    <location>
        <begin position="205"/>
        <end position="255"/>
    </location>
</feature>
<dbReference type="InterPro" id="IPR001610">
    <property type="entry name" value="PAC"/>
</dbReference>
<reference evidence="13 14" key="1">
    <citation type="submission" date="2019-08" db="EMBL/GenBank/DDBJ databases">
        <title>Archaea genome.</title>
        <authorList>
            <person name="Kajale S."/>
            <person name="Shouche Y."/>
            <person name="Deshpande N."/>
            <person name="Sharma A."/>
        </authorList>
    </citation>
    <scope>NUCLEOTIDE SEQUENCE [LARGE SCALE GENOMIC DNA]</scope>
    <source>
        <strain evidence="13 14">ESP3B_9</strain>
    </source>
</reference>
<dbReference type="NCBIfam" id="TIGR00229">
    <property type="entry name" value="sensory_box"/>
    <property type="match status" value="2"/>
</dbReference>
<dbReference type="InterPro" id="IPR050736">
    <property type="entry name" value="Sensor_HK_Regulatory"/>
</dbReference>
<dbReference type="Pfam" id="PF00072">
    <property type="entry name" value="Response_reg"/>
    <property type="match status" value="1"/>
</dbReference>
<evidence type="ECO:0000256" key="1">
    <source>
        <dbReference type="ARBA" id="ARBA00000085"/>
    </source>
</evidence>
<dbReference type="InterPro" id="IPR001789">
    <property type="entry name" value="Sig_transdc_resp-reg_receiver"/>
</dbReference>
<dbReference type="PANTHER" id="PTHR43711">
    <property type="entry name" value="TWO-COMPONENT HISTIDINE KINASE"/>
    <property type="match status" value="1"/>
</dbReference>
<feature type="domain" description="Histidine kinase" evidence="9">
    <location>
        <begin position="383"/>
        <end position="617"/>
    </location>
</feature>
<name>A0A5D5AKV7_9EURY</name>
<keyword evidence="5" id="KW-0418">Kinase</keyword>
<comment type="caution">
    <text evidence="13">The sequence shown here is derived from an EMBL/GenBank/DDBJ whole genome shotgun (WGS) entry which is preliminary data.</text>
</comment>
<dbReference type="Gene3D" id="1.10.287.130">
    <property type="match status" value="1"/>
</dbReference>
<dbReference type="PRINTS" id="PR00344">
    <property type="entry name" value="BCTRLSENSOR"/>
</dbReference>
<dbReference type="Gene3D" id="3.30.450.20">
    <property type="entry name" value="PAS domain"/>
    <property type="match status" value="2"/>
</dbReference>
<dbReference type="SMART" id="SM00388">
    <property type="entry name" value="HisKA"/>
    <property type="match status" value="1"/>
</dbReference>
<dbReference type="PROSITE" id="PS50112">
    <property type="entry name" value="PAS"/>
    <property type="match status" value="2"/>
</dbReference>
<proteinExistence type="predicted"/>
<comment type="caution">
    <text evidence="7">Lacks conserved residue(s) required for the propagation of feature annotation.</text>
</comment>